<name>A0AB35HZC9_MICTH</name>
<comment type="caution">
    <text evidence="1">The sequence shown here is derived from an EMBL/GenBank/DDBJ whole genome shotgun (WGS) entry which is preliminary data.</text>
</comment>
<dbReference type="Proteomes" id="UP001209730">
    <property type="component" value="Unassembled WGS sequence"/>
</dbReference>
<evidence type="ECO:0000313" key="1">
    <source>
        <dbReference type="EMBL" id="MCX2802256.1"/>
    </source>
</evidence>
<protein>
    <submittedName>
        <fullName evidence="1">Uncharacterized protein</fullName>
    </submittedName>
</protein>
<accession>A0AB35HZC9</accession>
<proteinExistence type="predicted"/>
<evidence type="ECO:0000313" key="2">
    <source>
        <dbReference type="Proteomes" id="UP001209730"/>
    </source>
</evidence>
<gene>
    <name evidence="1" type="ORF">OQJ68_10710</name>
</gene>
<dbReference type="RefSeq" id="WP_266066234.1">
    <property type="nucleotide sequence ID" value="NZ_JAPHQA010000015.1"/>
</dbReference>
<organism evidence="1 2">
    <name type="scientific">Microbulbifer thermotolerans</name>
    <dbReference type="NCBI Taxonomy" id="252514"/>
    <lineage>
        <taxon>Bacteria</taxon>
        <taxon>Pseudomonadati</taxon>
        <taxon>Pseudomonadota</taxon>
        <taxon>Gammaproteobacteria</taxon>
        <taxon>Cellvibrionales</taxon>
        <taxon>Microbulbiferaceae</taxon>
        <taxon>Microbulbifer</taxon>
    </lineage>
</organism>
<reference evidence="1" key="1">
    <citation type="submission" date="2022-11" db="EMBL/GenBank/DDBJ databases">
        <title>Chitin-degrading and fungicidal potential of chitinolytic bacterial strains from marine environment of the Pacific Ocean regions.</title>
        <authorList>
            <person name="Pentekhina I."/>
            <person name="Nedashkovskaya O."/>
            <person name="Seitkalieva A."/>
            <person name="Podvolotskaya A."/>
            <person name="Tekutyeva L."/>
            <person name="Balabanova L."/>
        </authorList>
    </citation>
    <scope>NUCLEOTIDE SEQUENCE</scope>
    <source>
        <strain evidence="1">KMM 6838</strain>
    </source>
</reference>
<dbReference type="AlphaFoldDB" id="A0AB35HZC9"/>
<sequence>MSLYAELIDPDLPGYVEAQAPGGTLPGVLLNVWQEAADQAGTLPILVVDMALAKSVGVEYGAAITVGTDEYIVREIQPKNGGGADLALEQI</sequence>
<dbReference type="EMBL" id="JAPHQB010000015">
    <property type="protein sequence ID" value="MCX2802256.1"/>
    <property type="molecule type" value="Genomic_DNA"/>
</dbReference>